<organism evidence="19 20">
    <name type="scientific">Endozoicomonas montiporae</name>
    <dbReference type="NCBI Taxonomy" id="1027273"/>
    <lineage>
        <taxon>Bacteria</taxon>
        <taxon>Pseudomonadati</taxon>
        <taxon>Pseudomonadota</taxon>
        <taxon>Gammaproteobacteria</taxon>
        <taxon>Oceanospirillales</taxon>
        <taxon>Endozoicomonadaceae</taxon>
        <taxon>Endozoicomonas</taxon>
    </lineage>
</organism>
<accession>A0A081N3G0</accession>
<evidence type="ECO:0000256" key="2">
    <source>
        <dbReference type="ARBA" id="ARBA00005582"/>
    </source>
</evidence>
<dbReference type="SUPFAM" id="SSF55811">
    <property type="entry name" value="Nudix"/>
    <property type="match status" value="1"/>
</dbReference>
<evidence type="ECO:0000256" key="12">
    <source>
        <dbReference type="ARBA" id="ARBA00038905"/>
    </source>
</evidence>
<evidence type="ECO:0000256" key="15">
    <source>
        <dbReference type="ARBA" id="ARBA00041979"/>
    </source>
</evidence>
<dbReference type="PROSITE" id="PS00893">
    <property type="entry name" value="NUDIX_BOX"/>
    <property type="match status" value="1"/>
</dbReference>
<dbReference type="InterPro" id="IPR020084">
    <property type="entry name" value="NUDIX_hydrolase_CS"/>
</dbReference>
<evidence type="ECO:0000256" key="14">
    <source>
        <dbReference type="ARBA" id="ARBA00041592"/>
    </source>
</evidence>
<name>A0A081N3G0_9GAMM</name>
<comment type="caution">
    <text evidence="19">The sequence shown here is derived from an EMBL/GenBank/DDBJ whole genome shotgun (WGS) entry which is preliminary data.</text>
</comment>
<dbReference type="PANTHER" id="PTHR47707:SF1">
    <property type="entry name" value="NUDIX HYDROLASE FAMILY PROTEIN"/>
    <property type="match status" value="1"/>
</dbReference>
<dbReference type="AlphaFoldDB" id="A0A081N3G0"/>
<dbReference type="Proteomes" id="UP000028006">
    <property type="component" value="Unassembled WGS sequence"/>
</dbReference>
<dbReference type="InterPro" id="IPR047127">
    <property type="entry name" value="MutT-like"/>
</dbReference>
<keyword evidence="4" id="KW-0235">DNA replication</keyword>
<dbReference type="PRINTS" id="PR00502">
    <property type="entry name" value="NUDIXFAMILY"/>
</dbReference>
<reference evidence="19 20" key="1">
    <citation type="submission" date="2014-06" db="EMBL/GenBank/DDBJ databases">
        <title>Whole Genome Sequences of Three Symbiotic Endozoicomonas Bacteria.</title>
        <authorList>
            <person name="Neave M.J."/>
            <person name="Apprill A."/>
            <person name="Voolstra C.R."/>
        </authorList>
    </citation>
    <scope>NUCLEOTIDE SEQUENCE [LARGE SCALE GENOMIC DNA]</scope>
    <source>
        <strain evidence="19 20">LMG 24815</strain>
    </source>
</reference>
<evidence type="ECO:0000256" key="17">
    <source>
        <dbReference type="RuleBase" id="RU003476"/>
    </source>
</evidence>
<evidence type="ECO:0000256" key="4">
    <source>
        <dbReference type="ARBA" id="ARBA00022705"/>
    </source>
</evidence>
<keyword evidence="7 17" id="KW-0378">Hydrolase</keyword>
<dbReference type="Gene3D" id="3.90.79.10">
    <property type="entry name" value="Nucleoside Triphosphate Pyrophosphohydrolase"/>
    <property type="match status" value="1"/>
</dbReference>
<keyword evidence="6" id="KW-0227">DNA damage</keyword>
<dbReference type="EMBL" id="JOKG01000004">
    <property type="protein sequence ID" value="KEQ12983.1"/>
    <property type="molecule type" value="Genomic_DNA"/>
</dbReference>
<comment type="cofactor">
    <cofactor evidence="1">
        <name>Mg(2+)</name>
        <dbReference type="ChEBI" id="CHEBI:18420"/>
    </cofactor>
</comment>
<dbReference type="InterPro" id="IPR000086">
    <property type="entry name" value="NUDIX_hydrolase_dom"/>
</dbReference>
<dbReference type="PROSITE" id="PS51462">
    <property type="entry name" value="NUDIX"/>
    <property type="match status" value="1"/>
</dbReference>
<evidence type="ECO:0000259" key="18">
    <source>
        <dbReference type="PROSITE" id="PS51462"/>
    </source>
</evidence>
<keyword evidence="5" id="KW-0479">Metal-binding</keyword>
<keyword evidence="3" id="KW-0515">Mutator protein</keyword>
<evidence type="ECO:0000313" key="19">
    <source>
        <dbReference type="EMBL" id="KEQ12983.1"/>
    </source>
</evidence>
<dbReference type="InterPro" id="IPR015797">
    <property type="entry name" value="NUDIX_hydrolase-like_dom_sf"/>
</dbReference>
<evidence type="ECO:0000256" key="3">
    <source>
        <dbReference type="ARBA" id="ARBA00022457"/>
    </source>
</evidence>
<dbReference type="GO" id="GO:0044716">
    <property type="term" value="F:8-oxo-GDP phosphatase activity"/>
    <property type="evidence" value="ECO:0007669"/>
    <property type="project" value="TreeGrafter"/>
</dbReference>
<evidence type="ECO:0000256" key="7">
    <source>
        <dbReference type="ARBA" id="ARBA00022801"/>
    </source>
</evidence>
<evidence type="ECO:0000256" key="5">
    <source>
        <dbReference type="ARBA" id="ARBA00022723"/>
    </source>
</evidence>
<dbReference type="CDD" id="cd03425">
    <property type="entry name" value="NUDIX_MutT_NudA_like"/>
    <property type="match status" value="1"/>
</dbReference>
<evidence type="ECO:0000256" key="9">
    <source>
        <dbReference type="ARBA" id="ARBA00023204"/>
    </source>
</evidence>
<feature type="domain" description="Nudix hydrolase" evidence="18">
    <location>
        <begin position="3"/>
        <end position="128"/>
    </location>
</feature>
<comment type="catalytic activity">
    <reaction evidence="11">
        <text>8-oxo-GTP + H2O = 8-oxo-GMP + diphosphate + H(+)</text>
        <dbReference type="Rhea" id="RHEA:67616"/>
        <dbReference type="ChEBI" id="CHEBI:15377"/>
        <dbReference type="ChEBI" id="CHEBI:15378"/>
        <dbReference type="ChEBI" id="CHEBI:33019"/>
        <dbReference type="ChEBI" id="CHEBI:143553"/>
        <dbReference type="ChEBI" id="CHEBI:145694"/>
    </reaction>
</comment>
<dbReference type="GO" id="GO:0006260">
    <property type="term" value="P:DNA replication"/>
    <property type="evidence" value="ECO:0007669"/>
    <property type="project" value="UniProtKB-KW"/>
</dbReference>
<evidence type="ECO:0000256" key="11">
    <source>
        <dbReference type="ARBA" id="ARBA00036904"/>
    </source>
</evidence>
<protein>
    <recommendedName>
        <fullName evidence="13">8-oxo-dGTP diphosphatase</fullName>
        <ecNumber evidence="12">3.6.1.55</ecNumber>
    </recommendedName>
    <alternativeName>
        <fullName evidence="16">7,8-dihydro-8-oxoguanine-triphosphatase</fullName>
    </alternativeName>
    <alternativeName>
        <fullName evidence="15">Mutator protein MutT</fullName>
    </alternativeName>
    <alternativeName>
        <fullName evidence="14">dGTP pyrophosphohydrolase</fullName>
    </alternativeName>
</protein>
<dbReference type="Pfam" id="PF00293">
    <property type="entry name" value="NUDIX"/>
    <property type="match status" value="1"/>
</dbReference>
<evidence type="ECO:0000256" key="8">
    <source>
        <dbReference type="ARBA" id="ARBA00022842"/>
    </source>
</evidence>
<dbReference type="GO" id="GO:0006281">
    <property type="term" value="P:DNA repair"/>
    <property type="evidence" value="ECO:0007669"/>
    <property type="project" value="UniProtKB-KW"/>
</dbReference>
<dbReference type="GO" id="GO:0035539">
    <property type="term" value="F:8-oxo-7,8-dihydrodeoxyguanosine triphosphate pyrophosphatase activity"/>
    <property type="evidence" value="ECO:0007669"/>
    <property type="project" value="UniProtKB-EC"/>
</dbReference>
<keyword evidence="20" id="KW-1185">Reference proteome</keyword>
<evidence type="ECO:0000256" key="16">
    <source>
        <dbReference type="ARBA" id="ARBA00042798"/>
    </source>
</evidence>
<evidence type="ECO:0000256" key="6">
    <source>
        <dbReference type="ARBA" id="ARBA00022763"/>
    </source>
</evidence>
<evidence type="ECO:0000256" key="13">
    <source>
        <dbReference type="ARBA" id="ARBA00040794"/>
    </source>
</evidence>
<dbReference type="GO" id="GO:0046872">
    <property type="term" value="F:metal ion binding"/>
    <property type="evidence" value="ECO:0007669"/>
    <property type="project" value="UniProtKB-KW"/>
</dbReference>
<keyword evidence="8" id="KW-0460">Magnesium</keyword>
<dbReference type="InterPro" id="IPR020476">
    <property type="entry name" value="Nudix_hydrolase"/>
</dbReference>
<dbReference type="eggNOG" id="COG0494">
    <property type="taxonomic scope" value="Bacteria"/>
</dbReference>
<evidence type="ECO:0000256" key="10">
    <source>
        <dbReference type="ARBA" id="ARBA00035861"/>
    </source>
</evidence>
<dbReference type="PANTHER" id="PTHR47707">
    <property type="entry name" value="8-OXO-DGTP DIPHOSPHATASE"/>
    <property type="match status" value="1"/>
</dbReference>
<sequence>MKKTVQVVGAVIENEHGEILCALRSNAMSLPNLWEFPGGKIEDGEKPEETLCREIHEELGCDIEVAQMVEDTTYDYGNIIVNLRTYLAKIVRGEPDAAEHAALVWIPRVSLKSLIWAPADIPAVEILSAERTETA</sequence>
<dbReference type="GO" id="GO:0008413">
    <property type="term" value="F:8-oxo-7,8-dihydroguanosine triphosphate pyrophosphatase activity"/>
    <property type="evidence" value="ECO:0007669"/>
    <property type="project" value="TreeGrafter"/>
</dbReference>
<dbReference type="GO" id="GO:0044715">
    <property type="term" value="F:8-oxo-dGDP phosphatase activity"/>
    <property type="evidence" value="ECO:0007669"/>
    <property type="project" value="TreeGrafter"/>
</dbReference>
<dbReference type="RefSeq" id="WP_034878457.1">
    <property type="nucleotide sequence ID" value="NZ_JOKG01000004.1"/>
</dbReference>
<evidence type="ECO:0000256" key="1">
    <source>
        <dbReference type="ARBA" id="ARBA00001946"/>
    </source>
</evidence>
<dbReference type="EC" id="3.6.1.55" evidence="12"/>
<keyword evidence="9" id="KW-0234">DNA repair</keyword>
<comment type="similarity">
    <text evidence="2 17">Belongs to the Nudix hydrolase family.</text>
</comment>
<proteinExistence type="inferred from homology"/>
<comment type="catalytic activity">
    <reaction evidence="10">
        <text>8-oxo-dGTP + H2O = 8-oxo-dGMP + diphosphate + H(+)</text>
        <dbReference type="Rhea" id="RHEA:31575"/>
        <dbReference type="ChEBI" id="CHEBI:15377"/>
        <dbReference type="ChEBI" id="CHEBI:15378"/>
        <dbReference type="ChEBI" id="CHEBI:33019"/>
        <dbReference type="ChEBI" id="CHEBI:63224"/>
        <dbReference type="ChEBI" id="CHEBI:77896"/>
        <dbReference type="EC" id="3.6.1.55"/>
    </reaction>
</comment>
<gene>
    <name evidence="19" type="ORF">GZ77_21415</name>
</gene>
<evidence type="ECO:0000313" key="20">
    <source>
        <dbReference type="Proteomes" id="UP000028006"/>
    </source>
</evidence>